<keyword evidence="5" id="KW-0808">Transferase</keyword>
<dbReference type="PANTHER" id="PTHR32328">
    <property type="entry name" value="L-SERYL-TRNA(SEC) SELENIUM TRANSFERASE"/>
    <property type="match status" value="1"/>
</dbReference>
<comment type="similarity">
    <text evidence="3">Belongs to the SelA family.</text>
</comment>
<dbReference type="OrthoDB" id="9787096at2"/>
<dbReference type="InterPro" id="IPR015424">
    <property type="entry name" value="PyrdxlP-dep_Trfase"/>
</dbReference>
<evidence type="ECO:0000256" key="2">
    <source>
        <dbReference type="ARBA" id="ARBA00022898"/>
    </source>
</evidence>
<keyword evidence="6" id="KW-1185">Reference proteome</keyword>
<dbReference type="Proteomes" id="UP000191135">
    <property type="component" value="Chromosome"/>
</dbReference>
<dbReference type="InterPro" id="IPR015421">
    <property type="entry name" value="PyrdxlP-dep_Trfase_major"/>
</dbReference>
<dbReference type="RefSeq" id="WP_018066193.1">
    <property type="nucleotide sequence ID" value="NZ_AQWH01000020.1"/>
</dbReference>
<proteinExistence type="inferred from homology"/>
<dbReference type="EMBL" id="CP020330">
    <property type="protein sequence ID" value="AQZ51006.1"/>
    <property type="molecule type" value="Genomic_DNA"/>
</dbReference>
<dbReference type="SUPFAM" id="SSF53383">
    <property type="entry name" value="PLP-dependent transferases"/>
    <property type="match status" value="1"/>
</dbReference>
<organism evidence="5 6">
    <name type="scientific">Martelella mediterranea DSM 17316</name>
    <dbReference type="NCBI Taxonomy" id="1122214"/>
    <lineage>
        <taxon>Bacteria</taxon>
        <taxon>Pseudomonadati</taxon>
        <taxon>Pseudomonadota</taxon>
        <taxon>Alphaproteobacteria</taxon>
        <taxon>Hyphomicrobiales</taxon>
        <taxon>Aurantimonadaceae</taxon>
        <taxon>Martelella</taxon>
    </lineage>
</organism>
<dbReference type="EC" id="2.9.1.1" evidence="5"/>
<evidence type="ECO:0000256" key="4">
    <source>
        <dbReference type="PIRSR" id="PIRSR618319-50"/>
    </source>
</evidence>
<dbReference type="eggNOG" id="COG1921">
    <property type="taxonomic scope" value="Bacteria"/>
</dbReference>
<protein>
    <submittedName>
        <fullName evidence="5">L-seryl-tRNA(Sec) selenium transferase</fullName>
        <ecNumber evidence="5">2.9.1.1</ecNumber>
    </submittedName>
</protein>
<dbReference type="AlphaFoldDB" id="A0A1U9YZY0"/>
<evidence type="ECO:0000256" key="1">
    <source>
        <dbReference type="ARBA" id="ARBA00001933"/>
    </source>
</evidence>
<dbReference type="InterPro" id="IPR018319">
    <property type="entry name" value="SelA-like"/>
</dbReference>
<evidence type="ECO:0000313" key="5">
    <source>
        <dbReference type="EMBL" id="AQZ51006.1"/>
    </source>
</evidence>
<name>A0A1U9YZY0_9HYPH</name>
<dbReference type="Pfam" id="PF03841">
    <property type="entry name" value="SelA"/>
    <property type="match status" value="1"/>
</dbReference>
<accession>A0A1U9YZY0</accession>
<dbReference type="KEGG" id="mmed:Mame_01657"/>
<gene>
    <name evidence="5" type="primary">selA</name>
    <name evidence="5" type="ORF">Mame_01657</name>
</gene>
<dbReference type="Gene3D" id="3.40.640.10">
    <property type="entry name" value="Type I PLP-dependent aspartate aminotransferase-like (Major domain)"/>
    <property type="match status" value="1"/>
</dbReference>
<comment type="cofactor">
    <cofactor evidence="1 4">
        <name>pyridoxal 5'-phosphate</name>
        <dbReference type="ChEBI" id="CHEBI:597326"/>
    </cofactor>
</comment>
<evidence type="ECO:0000256" key="3">
    <source>
        <dbReference type="ARBA" id="ARBA00044507"/>
    </source>
</evidence>
<dbReference type="PANTHER" id="PTHR32328:SF0">
    <property type="entry name" value="L-SERYL-TRNA(SEC) SELENIUM TRANSFERASE"/>
    <property type="match status" value="1"/>
</dbReference>
<dbReference type="GO" id="GO:0004125">
    <property type="term" value="F:L-seryl-tRNA(Sec) selenium transferase activity"/>
    <property type="evidence" value="ECO:0007669"/>
    <property type="project" value="UniProtKB-EC"/>
</dbReference>
<evidence type="ECO:0000313" key="6">
    <source>
        <dbReference type="Proteomes" id="UP000191135"/>
    </source>
</evidence>
<keyword evidence="2 4" id="KW-0663">Pyridoxal phosphate</keyword>
<feature type="modified residue" description="N6-(pyridoxal phosphate)lysine" evidence="4">
    <location>
        <position position="223"/>
    </location>
</feature>
<reference evidence="5 6" key="1">
    <citation type="submission" date="2017-03" db="EMBL/GenBank/DDBJ databases">
        <title>Foreign affairs: Plasmid Transfer between Roseobacters and Rhizobia.</title>
        <authorList>
            <person name="Bartling P."/>
            <person name="Bunk B."/>
            <person name="Overmann J."/>
            <person name="Brinkmann H."/>
            <person name="Petersen J."/>
        </authorList>
    </citation>
    <scope>NUCLEOTIDE SEQUENCE [LARGE SCALE GENOMIC DNA]</scope>
    <source>
        <strain evidence="5 6">MACL11</strain>
    </source>
</reference>
<dbReference type="STRING" id="1122214.Mame_01657"/>
<sequence length="410" mass="43327">MGNDQPSKTPDWRWHDENGFRRVVNVAGTMTGLGASVAPAPEVSRETAAATERFVDMHELQALASRTITELTGAEAGCLTASAGAGISLAVAACMTGLDPARVEALPLNPGPKSGVAVQMGHLCEYGSSITTGVALAGANVRIAGTATLCKDFQLSAVLDENTAAALYVVSHHVVHYGQIPFERFARLAHEKGVPVIVDAASEYDLRGFLEKGADLVIYSGHKFLGGPTSGIIAGRRDLVRACYLQNIGIGRGMKIGKESIMGAIAAMRAWMKRDHAAIRARETAALELWREALSDLPGISAYRVPDPTGNPLERLQVDVDPDKAGAGAPVITAALGRRDPAIIVRGHEAELGYFQLDPCNLLPGHAELVAEALRDEISRGAWEGIDPEEALASARNGGTDGYLRWLGNG</sequence>